<evidence type="ECO:0000256" key="1">
    <source>
        <dbReference type="ARBA" id="ARBA00004651"/>
    </source>
</evidence>
<evidence type="ECO:0000313" key="9">
    <source>
        <dbReference type="Proteomes" id="UP000054926"/>
    </source>
</evidence>
<dbReference type="SUPFAM" id="SSF160355">
    <property type="entry name" value="Bacterial polysaccharide co-polymerase-like"/>
    <property type="match status" value="1"/>
</dbReference>
<name>A0A0W0ZKU4_9GAMM</name>
<evidence type="ECO:0000256" key="4">
    <source>
        <dbReference type="ARBA" id="ARBA00022989"/>
    </source>
</evidence>
<evidence type="ECO:0000256" key="3">
    <source>
        <dbReference type="ARBA" id="ARBA00022692"/>
    </source>
</evidence>
<keyword evidence="5 6" id="KW-0472">Membrane</keyword>
<proteinExistence type="predicted"/>
<dbReference type="PANTHER" id="PTHR32309">
    <property type="entry name" value="TYROSINE-PROTEIN KINASE"/>
    <property type="match status" value="1"/>
</dbReference>
<dbReference type="Gene3D" id="3.30.1890.10">
    <property type="entry name" value="FepE-like"/>
    <property type="match status" value="1"/>
</dbReference>
<comment type="subcellular location">
    <subcellularLocation>
        <location evidence="1">Cell membrane</location>
        <topology evidence="1">Multi-pass membrane protein</topology>
    </subcellularLocation>
</comment>
<evidence type="ECO:0000259" key="7">
    <source>
        <dbReference type="Pfam" id="PF02706"/>
    </source>
</evidence>
<dbReference type="Pfam" id="PF02706">
    <property type="entry name" value="Wzz"/>
    <property type="match status" value="1"/>
</dbReference>
<dbReference type="GO" id="GO:0004713">
    <property type="term" value="F:protein tyrosine kinase activity"/>
    <property type="evidence" value="ECO:0007669"/>
    <property type="project" value="TreeGrafter"/>
</dbReference>
<dbReference type="InterPro" id="IPR050445">
    <property type="entry name" value="Bact_polysacc_biosynth/exp"/>
</dbReference>
<keyword evidence="3 6" id="KW-0812">Transmembrane</keyword>
<dbReference type="GO" id="GO:0005886">
    <property type="term" value="C:plasma membrane"/>
    <property type="evidence" value="ECO:0007669"/>
    <property type="project" value="UniProtKB-SubCell"/>
</dbReference>
<evidence type="ECO:0000313" key="8">
    <source>
        <dbReference type="EMBL" id="KTD69652.1"/>
    </source>
</evidence>
<comment type="caution">
    <text evidence="8">The sequence shown here is derived from an EMBL/GenBank/DDBJ whole genome shotgun (WGS) entry which is preliminary data.</text>
</comment>
<dbReference type="OrthoDB" id="8113255at2"/>
<dbReference type="PATRIC" id="fig|947033.5.peg.2980"/>
<accession>A0A0W0ZKU4</accession>
<feature type="transmembrane region" description="Helical" evidence="6">
    <location>
        <begin position="37"/>
        <end position="59"/>
    </location>
</feature>
<organism evidence="8 9">
    <name type="scientific">Legionella steelei</name>
    <dbReference type="NCBI Taxonomy" id="947033"/>
    <lineage>
        <taxon>Bacteria</taxon>
        <taxon>Pseudomonadati</taxon>
        <taxon>Pseudomonadota</taxon>
        <taxon>Gammaproteobacteria</taxon>
        <taxon>Legionellales</taxon>
        <taxon>Legionellaceae</taxon>
        <taxon>Legionella</taxon>
    </lineage>
</organism>
<reference evidence="8 9" key="1">
    <citation type="submission" date="2015-11" db="EMBL/GenBank/DDBJ databases">
        <title>Genomic analysis of 38 Legionella species identifies large and diverse effector repertoires.</title>
        <authorList>
            <person name="Burstein D."/>
            <person name="Amaro F."/>
            <person name="Zusman T."/>
            <person name="Lifshitz Z."/>
            <person name="Cohen O."/>
            <person name="Gilbert J.A."/>
            <person name="Pupko T."/>
            <person name="Shuman H.A."/>
            <person name="Segal G."/>
        </authorList>
    </citation>
    <scope>NUCLEOTIDE SEQUENCE [LARGE SCALE GENOMIC DNA]</scope>
    <source>
        <strain evidence="8 9">IMVS3376</strain>
    </source>
</reference>
<keyword evidence="9" id="KW-1185">Reference proteome</keyword>
<evidence type="ECO:0000256" key="2">
    <source>
        <dbReference type="ARBA" id="ARBA00022475"/>
    </source>
</evidence>
<evidence type="ECO:0000256" key="6">
    <source>
        <dbReference type="SAM" id="Phobius"/>
    </source>
</evidence>
<evidence type="ECO:0000256" key="5">
    <source>
        <dbReference type="ARBA" id="ARBA00023136"/>
    </source>
</evidence>
<dbReference type="AlphaFoldDB" id="A0A0W0ZKU4"/>
<dbReference type="Proteomes" id="UP000054926">
    <property type="component" value="Unassembled WGS sequence"/>
</dbReference>
<keyword evidence="2" id="KW-1003">Cell membrane</keyword>
<feature type="domain" description="Polysaccharide chain length determinant N-terminal" evidence="7">
    <location>
        <begin position="20"/>
        <end position="112"/>
    </location>
</feature>
<dbReference type="EMBL" id="LNYY01000019">
    <property type="protein sequence ID" value="KTD69652.1"/>
    <property type="molecule type" value="Genomic_DNA"/>
</dbReference>
<protein>
    <submittedName>
        <fullName evidence="8">Lipopolysaccharide biosynthesis protein WzzE</fullName>
    </submittedName>
</protein>
<dbReference type="PANTHER" id="PTHR32309:SF13">
    <property type="entry name" value="FERRIC ENTEROBACTIN TRANSPORT PROTEIN FEPE"/>
    <property type="match status" value="1"/>
</dbReference>
<feature type="transmembrane region" description="Helical" evidence="6">
    <location>
        <begin position="328"/>
        <end position="351"/>
    </location>
</feature>
<dbReference type="InterPro" id="IPR003856">
    <property type="entry name" value="LPS_length_determ_N"/>
</dbReference>
<keyword evidence="4 6" id="KW-1133">Transmembrane helix</keyword>
<dbReference type="STRING" id="947033.Lste_2810"/>
<sequence>MFSKGEKGVHTEKLIGNHSEITMNQLLCEFYQHKKTILLVTLLSIALGIIYILVSAPVYQASAHISAPMQGDIVAFNKGNLWGDNKTIKPMSVDSVYAVFSKELLSASNKKYFFQEYYLPLLKQKPQNNASLKKLYDAFSKKFSIKIDNKLSPGQKATGVQYDVMMKSTNPEQAAAWVKQFIDLAKERTISSLIGDIEKQRAVVIYQLTHKIDIISRVAKENRTDQIAKLHEALKIAQSAKMNSALMQYTLASESNMAYMLGANVLQAQIKNLSERQSDNEFIPDLRTLQSKLDFYSSFVINPKDVAVFSSDGTVEISGTPISPKKEVVIATSILLGLIIGMLGVMLCFVIRVNKAV</sequence>
<gene>
    <name evidence="8" type="ORF">Lste_2810</name>
</gene>